<dbReference type="InterPro" id="IPR015424">
    <property type="entry name" value="PyrdxlP-dep_Trfase"/>
</dbReference>
<dbReference type="Pfam" id="PF00155">
    <property type="entry name" value="Aminotran_1_2"/>
    <property type="match status" value="1"/>
</dbReference>
<dbReference type="AlphaFoldDB" id="A0A844QM89"/>
<dbReference type="InterPro" id="IPR005860">
    <property type="entry name" value="CobD"/>
</dbReference>
<dbReference type="Gene3D" id="3.40.640.10">
    <property type="entry name" value="Type I PLP-dependent aspartate aminotransferase-like (Major domain)"/>
    <property type="match status" value="1"/>
</dbReference>
<comment type="catalytic activity">
    <reaction evidence="9">
        <text>O-phospho-L-threonine + H(+) = (R)-1-aminopropan-2-yl phosphate + CO2</text>
        <dbReference type="Rhea" id="RHEA:11492"/>
        <dbReference type="ChEBI" id="CHEBI:15378"/>
        <dbReference type="ChEBI" id="CHEBI:16526"/>
        <dbReference type="ChEBI" id="CHEBI:58563"/>
        <dbReference type="ChEBI" id="CHEBI:58675"/>
        <dbReference type="EC" id="4.1.1.81"/>
    </reaction>
</comment>
<dbReference type="InterPro" id="IPR004838">
    <property type="entry name" value="NHTrfase_class1_PyrdxlP-BS"/>
</dbReference>
<dbReference type="Gene3D" id="3.90.1150.10">
    <property type="entry name" value="Aspartate Aminotransferase, domain 1"/>
    <property type="match status" value="1"/>
</dbReference>
<keyword evidence="12" id="KW-1185">Reference proteome</keyword>
<comment type="cofactor">
    <cofactor evidence="1">
        <name>pyridoxal 5'-phosphate</name>
        <dbReference type="ChEBI" id="CHEBI:597326"/>
    </cofactor>
</comment>
<dbReference type="PROSITE" id="PS00105">
    <property type="entry name" value="AA_TRANSFER_CLASS_1"/>
    <property type="match status" value="1"/>
</dbReference>
<evidence type="ECO:0000256" key="3">
    <source>
        <dbReference type="ARBA" id="ARBA00004953"/>
    </source>
</evidence>
<gene>
    <name evidence="11" type="ORF">GN330_20790</name>
</gene>
<comment type="function">
    <text evidence="2">Decarboxylates L-threonine-O-3-phosphate to yield (R)-1-amino-2-propanol O-2-phosphate, the precursor for the linkage between the nucleotide loop and the corrin ring in cobalamin.</text>
</comment>
<dbReference type="NCBIfam" id="TIGR01140">
    <property type="entry name" value="L_thr_O3P_dcar"/>
    <property type="match status" value="1"/>
</dbReference>
<organism evidence="11 12">
    <name type="scientific">Nitratireductor arenosus</name>
    <dbReference type="NCBI Taxonomy" id="2682096"/>
    <lineage>
        <taxon>Bacteria</taxon>
        <taxon>Pseudomonadati</taxon>
        <taxon>Pseudomonadota</taxon>
        <taxon>Alphaproteobacteria</taxon>
        <taxon>Hyphomicrobiales</taxon>
        <taxon>Phyllobacteriaceae</taxon>
        <taxon>Nitratireductor</taxon>
    </lineage>
</organism>
<dbReference type="SUPFAM" id="SSF53383">
    <property type="entry name" value="PLP-dependent transferases"/>
    <property type="match status" value="1"/>
</dbReference>
<keyword evidence="7 11" id="KW-0456">Lyase</keyword>
<protein>
    <recommendedName>
        <fullName evidence="4">threonine-phosphate decarboxylase</fullName>
        <ecNumber evidence="4">4.1.1.81</ecNumber>
    </recommendedName>
    <alternativeName>
        <fullName evidence="8">L-threonine-O-3-phosphate decarboxylase</fullName>
    </alternativeName>
</protein>
<evidence type="ECO:0000256" key="8">
    <source>
        <dbReference type="ARBA" id="ARBA00029996"/>
    </source>
</evidence>
<accession>A0A844QM89</accession>
<proteinExistence type="predicted"/>
<evidence type="ECO:0000256" key="5">
    <source>
        <dbReference type="ARBA" id="ARBA00022573"/>
    </source>
</evidence>
<feature type="domain" description="Aminotransferase class I/classII large" evidence="10">
    <location>
        <begin position="73"/>
        <end position="322"/>
    </location>
</feature>
<dbReference type="GO" id="GO:0009236">
    <property type="term" value="P:cobalamin biosynthetic process"/>
    <property type="evidence" value="ECO:0007669"/>
    <property type="project" value="UniProtKB-UniPathway"/>
</dbReference>
<dbReference type="InterPro" id="IPR004839">
    <property type="entry name" value="Aminotransferase_I/II_large"/>
</dbReference>
<dbReference type="GO" id="GO:0048472">
    <property type="term" value="F:threonine-phosphate decarboxylase activity"/>
    <property type="evidence" value="ECO:0007669"/>
    <property type="project" value="UniProtKB-EC"/>
</dbReference>
<evidence type="ECO:0000313" key="11">
    <source>
        <dbReference type="EMBL" id="MVA99694.1"/>
    </source>
</evidence>
<evidence type="ECO:0000256" key="7">
    <source>
        <dbReference type="ARBA" id="ARBA00023239"/>
    </source>
</evidence>
<dbReference type="GO" id="GO:0030170">
    <property type="term" value="F:pyridoxal phosphate binding"/>
    <property type="evidence" value="ECO:0007669"/>
    <property type="project" value="InterPro"/>
</dbReference>
<evidence type="ECO:0000313" key="12">
    <source>
        <dbReference type="Proteomes" id="UP000463224"/>
    </source>
</evidence>
<evidence type="ECO:0000256" key="1">
    <source>
        <dbReference type="ARBA" id="ARBA00001933"/>
    </source>
</evidence>
<evidence type="ECO:0000256" key="6">
    <source>
        <dbReference type="ARBA" id="ARBA00022898"/>
    </source>
</evidence>
<dbReference type="RefSeq" id="WP_156715156.1">
    <property type="nucleotide sequence ID" value="NZ_WPHG01000007.1"/>
</dbReference>
<dbReference type="EC" id="4.1.1.81" evidence="4"/>
<evidence type="ECO:0000256" key="2">
    <source>
        <dbReference type="ARBA" id="ARBA00003444"/>
    </source>
</evidence>
<comment type="caution">
    <text evidence="11">The sequence shown here is derived from an EMBL/GenBank/DDBJ whole genome shotgun (WGS) entry which is preliminary data.</text>
</comment>
<keyword evidence="6" id="KW-0663">Pyridoxal phosphate</keyword>
<dbReference type="PANTHER" id="PTHR42885:SF1">
    <property type="entry name" value="THREONINE-PHOSPHATE DECARBOXYLASE"/>
    <property type="match status" value="1"/>
</dbReference>
<dbReference type="PANTHER" id="PTHR42885">
    <property type="entry name" value="HISTIDINOL-PHOSPHATE AMINOTRANSFERASE-RELATED"/>
    <property type="match status" value="1"/>
</dbReference>
<dbReference type="InterPro" id="IPR015421">
    <property type="entry name" value="PyrdxlP-dep_Trfase_major"/>
</dbReference>
<dbReference type="InterPro" id="IPR015422">
    <property type="entry name" value="PyrdxlP-dep_Trfase_small"/>
</dbReference>
<keyword evidence="5" id="KW-0169">Cobalamin biosynthesis</keyword>
<dbReference type="EMBL" id="WPHG01000007">
    <property type="protein sequence ID" value="MVA99694.1"/>
    <property type="molecule type" value="Genomic_DNA"/>
</dbReference>
<evidence type="ECO:0000256" key="4">
    <source>
        <dbReference type="ARBA" id="ARBA00012285"/>
    </source>
</evidence>
<dbReference type="UniPathway" id="UPA00148"/>
<reference evidence="11 12" key="1">
    <citation type="submission" date="2019-12" db="EMBL/GenBank/DDBJ databases">
        <title>Nitratireductor arenosus sp. nov., Isolated from sea sand, Jeju island, South Korea.</title>
        <authorList>
            <person name="Kim W."/>
        </authorList>
    </citation>
    <scope>NUCLEOTIDE SEQUENCE [LARGE SCALE GENOMIC DNA]</scope>
    <source>
        <strain evidence="11 12">CAU 1489</strain>
    </source>
</reference>
<evidence type="ECO:0000256" key="9">
    <source>
        <dbReference type="ARBA" id="ARBA00048531"/>
    </source>
</evidence>
<comment type="pathway">
    <text evidence="3">Cofactor biosynthesis; adenosylcobalamin biosynthesis.</text>
</comment>
<dbReference type="Proteomes" id="UP000463224">
    <property type="component" value="Unassembled WGS sequence"/>
</dbReference>
<sequence>MALQRAEKTAVSDHGGSLDAARALFADAPQPWVDLSTGINPHAYPLFDLPATAFSRLPEPGRIAELAAVAAGAYRAGPDVAVVPAPGTQALLPLVMRQVPAGRARVLGPTYAEHARCARLAGHAVEEVSSVDALFDADLAVIVNPNNPDGRSVARKTLLALAGHMRAKGGLLVVDEAFMDVGPAEHSLAGGCGAGGVVVLRSFGKFFGLAGIRLGFALGAPDLTAGLAATLGPWAVSGPALEIGLRALEDGAWQTRMRARLRAERARLDALLAAAGIEPSGGTPLFAFVRYPAAPDLFAWLGAAGIFTRRFEGRPECLRIGLPGDDAWPRLEAALAAWSARNQPADPAKEAEKR</sequence>
<name>A0A844QM89_9HYPH</name>
<evidence type="ECO:0000259" key="10">
    <source>
        <dbReference type="Pfam" id="PF00155"/>
    </source>
</evidence>